<protein>
    <submittedName>
        <fullName evidence="3">Pseudouridine synthase</fullName>
    </submittedName>
</protein>
<evidence type="ECO:0000313" key="4">
    <source>
        <dbReference type="Proteomes" id="UP000250043"/>
    </source>
</evidence>
<dbReference type="GO" id="GO:0000455">
    <property type="term" value="P:enzyme-directed rRNA pseudouridine synthesis"/>
    <property type="evidence" value="ECO:0007669"/>
    <property type="project" value="TreeGrafter"/>
</dbReference>
<dbReference type="AlphaFoldDB" id="A0A8E2ATH4"/>
<reference evidence="3 4" key="1">
    <citation type="submission" date="2016-07" db="EMBL/GenBank/DDBJ databases">
        <title>Draft genome of the white-rot fungus Obba rivulosa 3A-2.</title>
        <authorList>
            <consortium name="DOE Joint Genome Institute"/>
            <person name="Miettinen O."/>
            <person name="Riley R."/>
            <person name="Acob R."/>
            <person name="Barry K."/>
            <person name="Cullen D."/>
            <person name="De Vries R."/>
            <person name="Hainaut M."/>
            <person name="Hatakka A."/>
            <person name="Henrissat B."/>
            <person name="Hilden K."/>
            <person name="Kuo R."/>
            <person name="Labutti K."/>
            <person name="Lipzen A."/>
            <person name="Makela M.R."/>
            <person name="Sandor L."/>
            <person name="Spatafora J.W."/>
            <person name="Grigoriev I.V."/>
            <person name="Hibbett D.S."/>
        </authorList>
    </citation>
    <scope>NUCLEOTIDE SEQUENCE [LARGE SCALE GENOMIC DNA]</scope>
    <source>
        <strain evidence="3 4">3A-2</strain>
    </source>
</reference>
<feature type="domain" description="Pseudouridine synthase RsuA/RluA-like" evidence="2">
    <location>
        <begin position="30"/>
        <end position="195"/>
    </location>
</feature>
<sequence>MPPCAASVSRLGTRKASTWARNALYIDRGLLLVNKPPGIVCQYNRKDSAEEEEHPRFRDFINDFKEEFELENDPLPVHRLDKETTGVFALALHATHARELSRQFSSRTVEKTYLALVIGGKKTFTDSSGVISDWIQYFDGRPAFAKVPFVKPNEVTEKRSETGYEVLAMSPKMPLSLVKLRPLTGHKHQLRVHMARTFGAPILGDALYSHSEVLRVITDTVTNPEDRIFLHASSLRVFRFRREGTPKRASVMVCAPLPDYFVRACEDASIPLDKDVITGGLWIDGERIQVGQGEPDEGAKRGLNLLQGLSARWFGS</sequence>
<dbReference type="Gene3D" id="3.30.2350.10">
    <property type="entry name" value="Pseudouridine synthase"/>
    <property type="match status" value="1"/>
</dbReference>
<dbReference type="Proteomes" id="UP000250043">
    <property type="component" value="Unassembled WGS sequence"/>
</dbReference>
<dbReference type="PANTHER" id="PTHR21600:SF87">
    <property type="entry name" value="RNA PSEUDOURIDYLATE SYNTHASE DOMAIN-CONTAINING PROTEIN 1"/>
    <property type="match status" value="1"/>
</dbReference>
<dbReference type="OrthoDB" id="428658at2759"/>
<proteinExistence type="inferred from homology"/>
<gene>
    <name evidence="3" type="ORF">OBBRIDRAFT_879047</name>
</gene>
<organism evidence="3 4">
    <name type="scientific">Obba rivulosa</name>
    <dbReference type="NCBI Taxonomy" id="1052685"/>
    <lineage>
        <taxon>Eukaryota</taxon>
        <taxon>Fungi</taxon>
        <taxon>Dikarya</taxon>
        <taxon>Basidiomycota</taxon>
        <taxon>Agaricomycotina</taxon>
        <taxon>Agaricomycetes</taxon>
        <taxon>Polyporales</taxon>
        <taxon>Gelatoporiaceae</taxon>
        <taxon>Obba</taxon>
    </lineage>
</organism>
<dbReference type="SUPFAM" id="SSF55120">
    <property type="entry name" value="Pseudouridine synthase"/>
    <property type="match status" value="1"/>
</dbReference>
<dbReference type="PANTHER" id="PTHR21600">
    <property type="entry name" value="MITOCHONDRIAL RNA PSEUDOURIDINE SYNTHASE"/>
    <property type="match status" value="1"/>
</dbReference>
<comment type="similarity">
    <text evidence="1">Belongs to the pseudouridine synthase RluA family.</text>
</comment>
<dbReference type="InterPro" id="IPR006145">
    <property type="entry name" value="PsdUridine_synth_RsuA/RluA"/>
</dbReference>
<name>A0A8E2ATH4_9APHY</name>
<dbReference type="InterPro" id="IPR050188">
    <property type="entry name" value="RluA_PseudoU_synthase"/>
</dbReference>
<evidence type="ECO:0000313" key="3">
    <source>
        <dbReference type="EMBL" id="OCH90083.1"/>
    </source>
</evidence>
<dbReference type="Pfam" id="PF00849">
    <property type="entry name" value="PseudoU_synth_2"/>
    <property type="match status" value="1"/>
</dbReference>
<accession>A0A8E2ATH4</accession>
<evidence type="ECO:0000256" key="1">
    <source>
        <dbReference type="ARBA" id="ARBA00010876"/>
    </source>
</evidence>
<dbReference type="GO" id="GO:0009982">
    <property type="term" value="F:pseudouridine synthase activity"/>
    <property type="evidence" value="ECO:0007669"/>
    <property type="project" value="InterPro"/>
</dbReference>
<dbReference type="GO" id="GO:0003723">
    <property type="term" value="F:RNA binding"/>
    <property type="evidence" value="ECO:0007669"/>
    <property type="project" value="InterPro"/>
</dbReference>
<keyword evidence="4" id="KW-1185">Reference proteome</keyword>
<dbReference type="CDD" id="cd02869">
    <property type="entry name" value="PseudoU_synth_RluA_like"/>
    <property type="match status" value="1"/>
</dbReference>
<dbReference type="InterPro" id="IPR020103">
    <property type="entry name" value="PsdUridine_synth_cat_dom_sf"/>
</dbReference>
<evidence type="ECO:0000259" key="2">
    <source>
        <dbReference type="Pfam" id="PF00849"/>
    </source>
</evidence>
<dbReference type="EMBL" id="KV722412">
    <property type="protein sequence ID" value="OCH90083.1"/>
    <property type="molecule type" value="Genomic_DNA"/>
</dbReference>